<evidence type="ECO:0000256" key="2">
    <source>
        <dbReference type="ARBA" id="ARBA00022692"/>
    </source>
</evidence>
<dbReference type="InterPro" id="IPR037185">
    <property type="entry name" value="EmrE-like"/>
</dbReference>
<dbReference type="EnsemblProtists" id="EOD09109">
    <property type="protein sequence ID" value="EOD09109"/>
    <property type="gene ID" value="EMIHUDRAFT_216975"/>
</dbReference>
<name>A0A0D3ICX4_EMIH1</name>
<evidence type="ECO:0000256" key="5">
    <source>
        <dbReference type="SAM" id="Phobius"/>
    </source>
</evidence>
<dbReference type="GO" id="GO:0016020">
    <property type="term" value="C:membrane"/>
    <property type="evidence" value="ECO:0007669"/>
    <property type="project" value="UniProtKB-SubCell"/>
</dbReference>
<dbReference type="InterPro" id="IPR000620">
    <property type="entry name" value="EamA_dom"/>
</dbReference>
<evidence type="ECO:0000256" key="3">
    <source>
        <dbReference type="ARBA" id="ARBA00022989"/>
    </source>
</evidence>
<feature type="domain" description="EamA" evidence="6">
    <location>
        <begin position="30"/>
        <end position="160"/>
    </location>
</feature>
<feature type="transmembrane region" description="Helical" evidence="5">
    <location>
        <begin position="248"/>
        <end position="268"/>
    </location>
</feature>
<feature type="transmembrane region" description="Helical" evidence="5">
    <location>
        <begin position="179"/>
        <end position="197"/>
    </location>
</feature>
<dbReference type="Proteomes" id="UP000013827">
    <property type="component" value="Unassembled WGS sequence"/>
</dbReference>
<dbReference type="HOGENOM" id="CLU_759600_0_0_1"/>
<feature type="transmembrane region" description="Helical" evidence="5">
    <location>
        <begin position="209"/>
        <end position="228"/>
    </location>
</feature>
<reference evidence="8" key="1">
    <citation type="journal article" date="2013" name="Nature">
        <title>Pan genome of the phytoplankton Emiliania underpins its global distribution.</title>
        <authorList>
            <person name="Read B.A."/>
            <person name="Kegel J."/>
            <person name="Klute M.J."/>
            <person name="Kuo A."/>
            <person name="Lefebvre S.C."/>
            <person name="Maumus F."/>
            <person name="Mayer C."/>
            <person name="Miller J."/>
            <person name="Monier A."/>
            <person name="Salamov A."/>
            <person name="Young J."/>
            <person name="Aguilar M."/>
            <person name="Claverie J.M."/>
            <person name="Frickenhaus S."/>
            <person name="Gonzalez K."/>
            <person name="Herman E.K."/>
            <person name="Lin Y.C."/>
            <person name="Napier J."/>
            <person name="Ogata H."/>
            <person name="Sarno A.F."/>
            <person name="Shmutz J."/>
            <person name="Schroeder D."/>
            <person name="de Vargas C."/>
            <person name="Verret F."/>
            <person name="von Dassow P."/>
            <person name="Valentin K."/>
            <person name="Van de Peer Y."/>
            <person name="Wheeler G."/>
            <person name="Dacks J.B."/>
            <person name="Delwiche C.F."/>
            <person name="Dyhrman S.T."/>
            <person name="Glockner G."/>
            <person name="John U."/>
            <person name="Richards T."/>
            <person name="Worden A.Z."/>
            <person name="Zhang X."/>
            <person name="Grigoriev I.V."/>
            <person name="Allen A.E."/>
            <person name="Bidle K."/>
            <person name="Borodovsky M."/>
            <person name="Bowler C."/>
            <person name="Brownlee C."/>
            <person name="Cock J.M."/>
            <person name="Elias M."/>
            <person name="Gladyshev V.N."/>
            <person name="Groth M."/>
            <person name="Guda C."/>
            <person name="Hadaegh A."/>
            <person name="Iglesias-Rodriguez M.D."/>
            <person name="Jenkins J."/>
            <person name="Jones B.M."/>
            <person name="Lawson T."/>
            <person name="Leese F."/>
            <person name="Lindquist E."/>
            <person name="Lobanov A."/>
            <person name="Lomsadze A."/>
            <person name="Malik S.B."/>
            <person name="Marsh M.E."/>
            <person name="Mackinder L."/>
            <person name="Mock T."/>
            <person name="Mueller-Roeber B."/>
            <person name="Pagarete A."/>
            <person name="Parker M."/>
            <person name="Probert I."/>
            <person name="Quesneville H."/>
            <person name="Raines C."/>
            <person name="Rensing S.A."/>
            <person name="Riano-Pachon D.M."/>
            <person name="Richier S."/>
            <person name="Rokitta S."/>
            <person name="Shiraiwa Y."/>
            <person name="Soanes D.M."/>
            <person name="van der Giezen M."/>
            <person name="Wahlund T.M."/>
            <person name="Williams B."/>
            <person name="Wilson W."/>
            <person name="Wolfe G."/>
            <person name="Wurch L.L."/>
        </authorList>
    </citation>
    <scope>NUCLEOTIDE SEQUENCE</scope>
</reference>
<feature type="transmembrane region" description="Helical" evidence="5">
    <location>
        <begin position="27"/>
        <end position="51"/>
    </location>
</feature>
<dbReference type="OMA" id="TWATYKE"/>
<comment type="subcellular location">
    <subcellularLocation>
        <location evidence="1">Membrane</location>
        <topology evidence="1">Multi-pass membrane protein</topology>
    </subcellularLocation>
</comment>
<dbReference type="Pfam" id="PF00892">
    <property type="entry name" value="EamA"/>
    <property type="match status" value="2"/>
</dbReference>
<keyword evidence="8" id="KW-1185">Reference proteome</keyword>
<dbReference type="AlphaFoldDB" id="A0A0D3ICX4"/>
<evidence type="ECO:0000256" key="4">
    <source>
        <dbReference type="ARBA" id="ARBA00023136"/>
    </source>
</evidence>
<dbReference type="GO" id="GO:0022857">
    <property type="term" value="F:transmembrane transporter activity"/>
    <property type="evidence" value="ECO:0007669"/>
    <property type="project" value="InterPro"/>
</dbReference>
<accession>A0A0D3ICX4</accession>
<keyword evidence="2 5" id="KW-0812">Transmembrane</keyword>
<evidence type="ECO:0000256" key="1">
    <source>
        <dbReference type="ARBA" id="ARBA00004141"/>
    </source>
</evidence>
<keyword evidence="3 5" id="KW-1133">Transmembrane helix</keyword>
<dbReference type="RefSeq" id="XP_005761538.1">
    <property type="nucleotide sequence ID" value="XM_005761481.1"/>
</dbReference>
<organism evidence="7 8">
    <name type="scientific">Emiliania huxleyi (strain CCMP1516)</name>
    <dbReference type="NCBI Taxonomy" id="280463"/>
    <lineage>
        <taxon>Eukaryota</taxon>
        <taxon>Haptista</taxon>
        <taxon>Haptophyta</taxon>
        <taxon>Prymnesiophyceae</taxon>
        <taxon>Isochrysidales</taxon>
        <taxon>Noelaerhabdaceae</taxon>
        <taxon>Emiliania</taxon>
    </lineage>
</organism>
<feature type="transmembrane region" description="Helical" evidence="5">
    <location>
        <begin position="90"/>
        <end position="113"/>
    </location>
</feature>
<dbReference type="SUPFAM" id="SSF103481">
    <property type="entry name" value="Multidrug resistance efflux transporter EmrE"/>
    <property type="match status" value="2"/>
</dbReference>
<keyword evidence="4 5" id="KW-0472">Membrane</keyword>
<reference evidence="7" key="2">
    <citation type="submission" date="2024-10" db="UniProtKB">
        <authorList>
            <consortium name="EnsemblProtists"/>
        </authorList>
    </citation>
    <scope>IDENTIFICATION</scope>
</reference>
<evidence type="ECO:0000313" key="7">
    <source>
        <dbReference type="EnsemblProtists" id="EOD09109"/>
    </source>
</evidence>
<feature type="transmembrane region" description="Helical" evidence="5">
    <location>
        <begin position="280"/>
        <end position="299"/>
    </location>
</feature>
<sequence>MGCAASRSSATCASSQIAGYGGAAPRVLVLCALVGAQFIFSGFHVLSAIGLRELAPSIFSLLRLLIAMPAMFALAVCHDGWVMPPLRLQPLLCFLGLTGVGGSMGLGIAGMYYTSAINLAISQPLQPVLTAFLTVALKIERVSAGKCAGIAISAAGCVALVALGGGIEGGGRPWRSPLLGDLLLLCNCVGMALYLLLQKPALRELPTFTLTAWVLAWGLLPMAVWCAVDQRRGGVAGLLAPLANASSLAWGCAAYGGLMASGVAYVLVNFGVRHVGATTAASFVPLQPFFSAALSALVLEELPTPGQALGGAAIVVGMYFVTFASEAAGSGAAPRLSTSASKVVLLPEDEESVMLPAACKRSDGR</sequence>
<feature type="transmembrane region" description="Helical" evidence="5">
    <location>
        <begin position="149"/>
        <end position="167"/>
    </location>
</feature>
<evidence type="ECO:0000313" key="8">
    <source>
        <dbReference type="Proteomes" id="UP000013827"/>
    </source>
</evidence>
<dbReference type="PaxDb" id="2903-EOD09109"/>
<proteinExistence type="predicted"/>
<dbReference type="GeneID" id="17255144"/>
<dbReference type="KEGG" id="ehx:EMIHUDRAFT_216975"/>
<protein>
    <recommendedName>
        <fullName evidence="6">EamA domain-containing protein</fullName>
    </recommendedName>
</protein>
<dbReference type="PANTHER" id="PTHR31218">
    <property type="entry name" value="WAT1-RELATED PROTEIN"/>
    <property type="match status" value="1"/>
</dbReference>
<dbReference type="InterPro" id="IPR030184">
    <property type="entry name" value="WAT1-related"/>
</dbReference>
<feature type="transmembrane region" description="Helical" evidence="5">
    <location>
        <begin position="57"/>
        <end position="78"/>
    </location>
</feature>
<feature type="transmembrane region" description="Helical" evidence="5">
    <location>
        <begin position="305"/>
        <end position="325"/>
    </location>
</feature>
<evidence type="ECO:0000259" key="6">
    <source>
        <dbReference type="Pfam" id="PF00892"/>
    </source>
</evidence>
<feature type="domain" description="EamA" evidence="6">
    <location>
        <begin position="179"/>
        <end position="322"/>
    </location>
</feature>